<dbReference type="GO" id="GO:0004039">
    <property type="term" value="F:allophanate hydrolase activity"/>
    <property type="evidence" value="ECO:0007669"/>
    <property type="project" value="UniProtKB-EC"/>
</dbReference>
<organism evidence="3 4">
    <name type="scientific">Rhodococcus spelaei</name>
    <dbReference type="NCBI Taxonomy" id="2546320"/>
    <lineage>
        <taxon>Bacteria</taxon>
        <taxon>Bacillati</taxon>
        <taxon>Actinomycetota</taxon>
        <taxon>Actinomycetes</taxon>
        <taxon>Mycobacteriales</taxon>
        <taxon>Nocardiaceae</taxon>
        <taxon>Rhodococcus</taxon>
    </lineage>
</organism>
<dbReference type="Gene3D" id="1.20.58.1700">
    <property type="match status" value="1"/>
</dbReference>
<keyword evidence="3" id="KW-0378">Hydrolase</keyword>
<dbReference type="Gene3D" id="3.90.1300.10">
    <property type="entry name" value="Amidase signature (AS) domain"/>
    <property type="match status" value="1"/>
</dbReference>
<dbReference type="NCBIfam" id="NF006043">
    <property type="entry name" value="PRK08186.1"/>
    <property type="match status" value="1"/>
</dbReference>
<dbReference type="Gene3D" id="3.10.490.10">
    <property type="entry name" value="Gamma-glutamyl cyclotransferase-like"/>
    <property type="match status" value="1"/>
</dbReference>
<evidence type="ECO:0000259" key="1">
    <source>
        <dbReference type="Pfam" id="PF01425"/>
    </source>
</evidence>
<dbReference type="RefSeq" id="WP_142099447.1">
    <property type="nucleotide sequence ID" value="NZ_VIGH01000004.1"/>
</dbReference>
<comment type="caution">
    <text evidence="3">The sequence shown here is derived from an EMBL/GenBank/DDBJ whole genome shotgun (WGS) entry which is preliminary data.</text>
</comment>
<dbReference type="InterPro" id="IPR000120">
    <property type="entry name" value="Amidase"/>
</dbReference>
<dbReference type="NCBIfam" id="TIGR02713">
    <property type="entry name" value="allophanate_hyd"/>
    <property type="match status" value="1"/>
</dbReference>
<dbReference type="Pfam" id="PF01425">
    <property type="entry name" value="Amidase"/>
    <property type="match status" value="1"/>
</dbReference>
<dbReference type="InterPro" id="IPR053844">
    <property type="entry name" value="AH_C"/>
</dbReference>
<sequence>MSVLGDATVGRTATPTERVARAYRRIAEVDRPEVWITLRDEADVLADAAAVEARLGAGEELALAGVLVAVKDNIDVAGLPTTAACPEFAYLPAESASAVSRLVAQGAVILGKTNLDQFATGLVGTRSPYGAVRSAWDTGRVSGGSSSGSAVAVALGIADIGLGTDTAGSGRVPAALNGIVGLKLSLGIVPAHGVVPACVDYDCLTVFAADLDGAAVAARVMAGAEPRDPRSRVWPSDVPLAAPAAPRIAVPRIEDLAEVCPEYLAAFSETVAALEADGVVTQSVDISGLLAAARLLYDGAVVAQRYAAVGRFLDTHPDGADPTVAAIVAAARTPAAHELVADLDAVLRAKAAAAVTLAGCDALLLPTTTEHPTIAGVQADPTGVNRRMGTFTNFCNLLDMAAVAVPGASTAQGHPFGVMFVVPAFGDQVAIDLAARLTGAPAPTLVDTGVELAVFGAHLRGQPLHWQLEQLGARLVETVTTTDAYRLYALDTVPLKPGLVRRGAGLGAPVIGEVFRVSAAGLGGFLAALPAPMALTSVELSDGRSVVGFSCTHDAIDGATDITEFGGWVAYLRR</sequence>
<accession>A0A541BAR7</accession>
<feature type="domain" description="Allophanate hydrolase C-terminal" evidence="2">
    <location>
        <begin position="450"/>
        <end position="572"/>
    </location>
</feature>
<dbReference type="Proteomes" id="UP000316256">
    <property type="component" value="Unassembled WGS sequence"/>
</dbReference>
<dbReference type="SUPFAM" id="SSF75304">
    <property type="entry name" value="Amidase signature (AS) enzymes"/>
    <property type="match status" value="1"/>
</dbReference>
<dbReference type="EC" id="3.5.1.54" evidence="3"/>
<dbReference type="Pfam" id="PF21986">
    <property type="entry name" value="AH_C"/>
    <property type="match status" value="1"/>
</dbReference>
<dbReference type="PANTHER" id="PTHR11895:SF169">
    <property type="entry name" value="GLUTAMYL-TRNA(GLN) AMIDOTRANSFERASE"/>
    <property type="match status" value="1"/>
</dbReference>
<reference evidence="3 4" key="1">
    <citation type="submission" date="2019-06" db="EMBL/GenBank/DDBJ databases">
        <title>Rhodococcus spaelei sp. nov., isolated from a cave.</title>
        <authorList>
            <person name="Lee S.D."/>
        </authorList>
    </citation>
    <scope>NUCLEOTIDE SEQUENCE [LARGE SCALE GENOMIC DNA]</scope>
    <source>
        <strain evidence="3 4">C9-5</strain>
    </source>
</reference>
<dbReference type="EMBL" id="VIGH01000004">
    <property type="protein sequence ID" value="TQF69417.1"/>
    <property type="molecule type" value="Genomic_DNA"/>
</dbReference>
<dbReference type="AlphaFoldDB" id="A0A541BAR7"/>
<feature type="domain" description="Amidase" evidence="1">
    <location>
        <begin position="19"/>
        <end position="428"/>
    </location>
</feature>
<name>A0A541BAR7_9NOCA</name>
<dbReference type="InterPro" id="IPR036928">
    <property type="entry name" value="AS_sf"/>
</dbReference>
<keyword evidence="4" id="KW-1185">Reference proteome</keyword>
<proteinExistence type="predicted"/>
<dbReference type="InterPro" id="IPR014085">
    <property type="entry name" value="Allophanate_hydrolase"/>
</dbReference>
<gene>
    <name evidence="3" type="primary">atzF</name>
    <name evidence="3" type="ORF">FK531_11875</name>
</gene>
<evidence type="ECO:0000313" key="4">
    <source>
        <dbReference type="Proteomes" id="UP000316256"/>
    </source>
</evidence>
<evidence type="ECO:0000259" key="2">
    <source>
        <dbReference type="Pfam" id="PF21986"/>
    </source>
</evidence>
<dbReference type="PANTHER" id="PTHR11895">
    <property type="entry name" value="TRANSAMIDASE"/>
    <property type="match status" value="1"/>
</dbReference>
<protein>
    <submittedName>
        <fullName evidence="3">Allophanate hydrolase</fullName>
        <ecNumber evidence="3">3.5.1.54</ecNumber>
    </submittedName>
</protein>
<evidence type="ECO:0000313" key="3">
    <source>
        <dbReference type="EMBL" id="TQF69417.1"/>
    </source>
</evidence>
<dbReference type="OrthoDB" id="182039at2"/>
<dbReference type="InterPro" id="IPR023631">
    <property type="entry name" value="Amidase_dom"/>
</dbReference>